<reference evidence="3" key="1">
    <citation type="journal article" date="2019" name="Int. J. Syst. Evol. Microbiol.">
        <title>The Global Catalogue of Microorganisms (GCM) 10K type strain sequencing project: providing services to taxonomists for standard genome sequencing and annotation.</title>
        <authorList>
            <consortium name="The Broad Institute Genomics Platform"/>
            <consortium name="The Broad Institute Genome Sequencing Center for Infectious Disease"/>
            <person name="Wu L."/>
            <person name="Ma J."/>
        </authorList>
    </citation>
    <scope>NUCLEOTIDE SEQUENCE [LARGE SCALE GENOMIC DNA]</scope>
    <source>
        <strain evidence="3">JCM 17591</strain>
    </source>
</reference>
<evidence type="ECO:0000313" key="3">
    <source>
        <dbReference type="Proteomes" id="UP001501079"/>
    </source>
</evidence>
<feature type="region of interest" description="Disordered" evidence="1">
    <location>
        <begin position="83"/>
        <end position="112"/>
    </location>
</feature>
<dbReference type="RefSeq" id="WP_344754333.1">
    <property type="nucleotide sequence ID" value="NZ_BAABBW010000003.1"/>
</dbReference>
<dbReference type="EMBL" id="BAABBW010000003">
    <property type="protein sequence ID" value="GAA4175926.1"/>
    <property type="molecule type" value="Genomic_DNA"/>
</dbReference>
<evidence type="ECO:0008006" key="4">
    <source>
        <dbReference type="Google" id="ProtNLM"/>
    </source>
</evidence>
<evidence type="ECO:0000313" key="2">
    <source>
        <dbReference type="EMBL" id="GAA4175926.1"/>
    </source>
</evidence>
<dbReference type="Proteomes" id="UP001501079">
    <property type="component" value="Unassembled WGS sequence"/>
</dbReference>
<protein>
    <recommendedName>
        <fullName evidence="4">Single-stranded DNA-binding protein</fullName>
    </recommendedName>
</protein>
<keyword evidence="3" id="KW-1185">Reference proteome</keyword>
<evidence type="ECO:0000256" key="1">
    <source>
        <dbReference type="SAM" id="MobiDB-lite"/>
    </source>
</evidence>
<accession>A0ABP8A1Z2</accession>
<organism evidence="2 3">
    <name type="scientific">Gryllotalpicola koreensis</name>
    <dbReference type="NCBI Taxonomy" id="993086"/>
    <lineage>
        <taxon>Bacteria</taxon>
        <taxon>Bacillati</taxon>
        <taxon>Actinomycetota</taxon>
        <taxon>Actinomycetes</taxon>
        <taxon>Micrococcales</taxon>
        <taxon>Microbacteriaceae</taxon>
        <taxon>Gryllotalpicola</taxon>
    </lineage>
</organism>
<gene>
    <name evidence="2" type="ORF">GCM10022287_22260</name>
</gene>
<comment type="caution">
    <text evidence="2">The sequence shown here is derived from an EMBL/GenBank/DDBJ whole genome shotgun (WGS) entry which is preliminary data.</text>
</comment>
<name>A0ABP8A1Z2_9MICO</name>
<proteinExistence type="predicted"/>
<sequence length="112" mass="12275">MAVVQLKDVRVERVHSRGNGVTVLEQSGKFKTYWAVFFEEPSGLQVGDTVSLSGFLSVKVSDKTREDGTPFLDYALNKPRIQGAEPRAVPVSTDSYDPSNPSPWAVDDSAPF</sequence>